<feature type="domain" description="DhaL" evidence="1">
    <location>
        <begin position="7"/>
        <end position="199"/>
    </location>
</feature>
<organism evidence="2 3">
    <name type="scientific">Gemelliphila asaccharolytica</name>
    <dbReference type="NCBI Taxonomy" id="502393"/>
    <lineage>
        <taxon>Bacteria</taxon>
        <taxon>Bacillati</taxon>
        <taxon>Bacillota</taxon>
        <taxon>Bacilli</taxon>
        <taxon>Bacillales</taxon>
        <taxon>Gemellaceae</taxon>
        <taxon>Gemelliphila</taxon>
    </lineage>
</organism>
<dbReference type="InterPro" id="IPR004007">
    <property type="entry name" value="DhaL_dom"/>
</dbReference>
<dbReference type="EMBL" id="LSDB01000008">
    <property type="protein sequence ID" value="KXB58660.1"/>
    <property type="molecule type" value="Genomic_DNA"/>
</dbReference>
<dbReference type="InterPro" id="IPR036117">
    <property type="entry name" value="DhaL_dom_sf"/>
</dbReference>
<sequence>MEKINGVIFAQMIDIGAKNLSRNAEKINALNVFPVPDGDTGTNMNLSMTSGANEVKKNIEESIGKVGKSFSKGLLMGARGNSGVILSQLFRGLSQYIEDKNEIDAKDFANSFKNGVDIAYEAVIKPVEGTILTVARESAEAGVKISNSTSSIIKVMEEILKVAEITLKDTPNKLPILKEVGVVDSGGQGLVCVYQGFLASLKGEEISNISDVQTNIVNMNFDNEHSKMDFISPEDIKYGYCTEFTVRLDKNKKTYNEKIFKEDLNKFGDSLLVISDNEYVKIHIHSEYPGNVFNYGQSYGELIKIKAENMREQHREVLKNRNNKEKKKYAIITVSMGSGLSSLFKQYGVSYVVEGGQTMNPSTEDILNAIKSVYAENIYILPNNKNVKLAAKQAAKLVSENVFVIESKSAPQGISALLIFDEEKDPNENYENMKNAIKTVKTLEITYAVRDTKLDGIEIKKSDYIGIIDDKIVCSKNNIKETLQYIINNSVDEDSEIITIYLGKDSIEENTLFLKDLISKYYPDVEIEQVQSQQPVYPYIISVE</sequence>
<dbReference type="PANTHER" id="PTHR33434:SF4">
    <property type="entry name" value="PHOSPHATASE PROTEIN"/>
    <property type="match status" value="1"/>
</dbReference>
<dbReference type="SMART" id="SM01120">
    <property type="entry name" value="Dak2"/>
    <property type="match status" value="1"/>
</dbReference>
<gene>
    <name evidence="2" type="ORF">HMPREF1871_00426</name>
</gene>
<proteinExistence type="predicted"/>
<dbReference type="InterPro" id="IPR019986">
    <property type="entry name" value="YloV-like"/>
</dbReference>
<dbReference type="NCBIfam" id="TIGR03599">
    <property type="entry name" value="YloV"/>
    <property type="match status" value="1"/>
</dbReference>
<dbReference type="Gene3D" id="1.25.40.340">
    <property type="match status" value="1"/>
</dbReference>
<dbReference type="SUPFAM" id="SSF101473">
    <property type="entry name" value="DhaL-like"/>
    <property type="match status" value="1"/>
</dbReference>
<evidence type="ECO:0000313" key="2">
    <source>
        <dbReference type="EMBL" id="KXB58660.1"/>
    </source>
</evidence>
<reference evidence="2 3" key="1">
    <citation type="submission" date="2016-01" db="EMBL/GenBank/DDBJ databases">
        <authorList>
            <person name="Mitreva M."/>
            <person name="Pepin K.H."/>
            <person name="Mihindukulasuriya K.A."/>
            <person name="Fulton R."/>
            <person name="Fronick C."/>
            <person name="O'Laughlin M."/>
            <person name="Miner T."/>
            <person name="Herter B."/>
            <person name="Rosa B.A."/>
            <person name="Cordes M."/>
            <person name="Tomlinson C."/>
            <person name="Wollam A."/>
            <person name="Palsikar V.B."/>
            <person name="Mardis E.R."/>
            <person name="Wilson R.K."/>
        </authorList>
    </citation>
    <scope>NUCLEOTIDE SEQUENCE [LARGE SCALE GENOMIC DNA]</scope>
    <source>
        <strain evidence="2 3">KA00071</strain>
    </source>
</reference>
<keyword evidence="3" id="KW-1185">Reference proteome</keyword>
<dbReference type="PANTHER" id="PTHR33434">
    <property type="entry name" value="DEGV DOMAIN-CONTAINING PROTEIN DR_1986-RELATED"/>
    <property type="match status" value="1"/>
</dbReference>
<accession>A0ABR5TMV8</accession>
<dbReference type="PROSITE" id="PS51480">
    <property type="entry name" value="DHAL"/>
    <property type="match status" value="1"/>
</dbReference>
<evidence type="ECO:0000259" key="1">
    <source>
        <dbReference type="PROSITE" id="PS51480"/>
    </source>
</evidence>
<dbReference type="InterPro" id="IPR033470">
    <property type="entry name" value="FakA-like_C"/>
</dbReference>
<dbReference type="SMART" id="SM01121">
    <property type="entry name" value="Dak1_2"/>
    <property type="match status" value="1"/>
</dbReference>
<comment type="caution">
    <text evidence="2">The sequence shown here is derived from an EMBL/GenBank/DDBJ whole genome shotgun (WGS) entry which is preliminary data.</text>
</comment>
<dbReference type="Pfam" id="PF13684">
    <property type="entry name" value="FakA-like_C"/>
    <property type="match status" value="1"/>
</dbReference>
<name>A0ABR5TMV8_9BACL</name>
<evidence type="ECO:0000313" key="3">
    <source>
        <dbReference type="Proteomes" id="UP000070467"/>
    </source>
</evidence>
<dbReference type="Proteomes" id="UP000070467">
    <property type="component" value="Unassembled WGS sequence"/>
</dbReference>
<dbReference type="Pfam" id="PF02734">
    <property type="entry name" value="Dak2"/>
    <property type="match status" value="1"/>
</dbReference>
<dbReference type="InterPro" id="IPR048394">
    <property type="entry name" value="FakA-like_M"/>
</dbReference>
<protein>
    <submittedName>
        <fullName evidence="2">DAK2 domain fusion protein YloV</fullName>
    </submittedName>
</protein>
<dbReference type="Pfam" id="PF21645">
    <property type="entry name" value="FakA-like_M"/>
    <property type="match status" value="1"/>
</dbReference>
<dbReference type="InterPro" id="IPR050270">
    <property type="entry name" value="DegV_domain_contain"/>
</dbReference>